<evidence type="ECO:0000313" key="9">
    <source>
        <dbReference type="EMBL" id="VTR52274.1"/>
    </source>
</evidence>
<evidence type="ECO:0000256" key="2">
    <source>
        <dbReference type="ARBA" id="ARBA00005628"/>
    </source>
</evidence>
<evidence type="ECO:0000256" key="7">
    <source>
        <dbReference type="ARBA" id="ARBA00031828"/>
    </source>
</evidence>
<reference evidence="8 11" key="2">
    <citation type="submission" date="2024-06" db="EMBL/GenBank/DDBJ databases">
        <title>Soil Sphingobacterium thalpophilum.</title>
        <authorList>
            <person name="Yang J."/>
            <person name="Li J."/>
        </authorList>
    </citation>
    <scope>NUCLEOTIDE SEQUENCE [LARGE SCALE GENOMIC DNA]</scope>
    <source>
        <strain evidence="8 11">22g91tb</strain>
    </source>
</reference>
<keyword evidence="4" id="KW-0479">Metal-binding</keyword>
<dbReference type="Proteomes" id="UP001566204">
    <property type="component" value="Unassembled WGS sequence"/>
</dbReference>
<evidence type="ECO:0000313" key="10">
    <source>
        <dbReference type="Proteomes" id="UP000308196"/>
    </source>
</evidence>
<dbReference type="NCBIfam" id="TIGR01656">
    <property type="entry name" value="Histidinol-ppas"/>
    <property type="match status" value="1"/>
</dbReference>
<dbReference type="GO" id="GO:0005975">
    <property type="term" value="P:carbohydrate metabolic process"/>
    <property type="evidence" value="ECO:0007669"/>
    <property type="project" value="InterPro"/>
</dbReference>
<dbReference type="PANTHER" id="PTHR42891:SF1">
    <property type="entry name" value="D-GLYCERO-BETA-D-MANNO-HEPTOSE-1,7-BISPHOSPHATE 7-PHOSPHATASE"/>
    <property type="match status" value="1"/>
</dbReference>
<keyword evidence="5 9" id="KW-0378">Hydrolase</keyword>
<dbReference type="Gene3D" id="3.40.50.1000">
    <property type="entry name" value="HAD superfamily/HAD-like"/>
    <property type="match status" value="1"/>
</dbReference>
<evidence type="ECO:0000256" key="6">
    <source>
        <dbReference type="ARBA" id="ARBA00023277"/>
    </source>
</evidence>
<evidence type="ECO:0000313" key="11">
    <source>
        <dbReference type="Proteomes" id="UP001566204"/>
    </source>
</evidence>
<dbReference type="NCBIfam" id="TIGR01662">
    <property type="entry name" value="HAD-SF-IIIA"/>
    <property type="match status" value="1"/>
</dbReference>
<evidence type="ECO:0000313" key="8">
    <source>
        <dbReference type="EMBL" id="MEZ0454609.1"/>
    </source>
</evidence>
<protein>
    <recommendedName>
        <fullName evidence="7">D,D-heptose 1,7-bisphosphate phosphatase</fullName>
    </recommendedName>
</protein>
<dbReference type="Pfam" id="PF13242">
    <property type="entry name" value="Hydrolase_like"/>
    <property type="match status" value="1"/>
</dbReference>
<dbReference type="InterPro" id="IPR036412">
    <property type="entry name" value="HAD-like_sf"/>
</dbReference>
<gene>
    <name evidence="9" type="primary">gmhB</name>
    <name evidence="8" type="ORF">ABTW24_23670</name>
    <name evidence="9" type="ORF">NCTC11429_04545</name>
</gene>
<dbReference type="KEGG" id="stha:NCTC11429_04545"/>
<dbReference type="STRING" id="1123265.GCA_000686625_03523"/>
<sequence>MEKAVFLDKDGTLIKDVPYNVDPARVKFYPDVFAALRLLQKRGYKLIIVSNQSGIAKRYFTVDDLEIALSELRDQLKSEHIFIDEIYYCPHGDITDEPLCNCRKPLPGMLLRAAEEHHIDLSQSWMIGDILNDVAAGRAAGCKTILVDRTGEERILHRIADPKFTPDFIVDDFHEINQIIALKKRHYEGFSIK</sequence>
<keyword evidence="6" id="KW-0119">Carbohydrate metabolism</keyword>
<evidence type="ECO:0000256" key="1">
    <source>
        <dbReference type="ARBA" id="ARBA00004496"/>
    </source>
</evidence>
<comment type="similarity">
    <text evidence="2">Belongs to the GmhB family.</text>
</comment>
<dbReference type="InterPro" id="IPR023214">
    <property type="entry name" value="HAD_sf"/>
</dbReference>
<evidence type="ECO:0000256" key="3">
    <source>
        <dbReference type="ARBA" id="ARBA00022490"/>
    </source>
</evidence>
<keyword evidence="3" id="KW-0963">Cytoplasm</keyword>
<comment type="subcellular location">
    <subcellularLocation>
        <location evidence="1">Cytoplasm</location>
    </subcellularLocation>
</comment>
<proteinExistence type="inferred from homology"/>
<dbReference type="InterPro" id="IPR006549">
    <property type="entry name" value="HAD-SF_hydro_IIIA"/>
</dbReference>
<reference evidence="9 10" key="1">
    <citation type="submission" date="2019-05" db="EMBL/GenBank/DDBJ databases">
        <authorList>
            <consortium name="Pathogen Informatics"/>
        </authorList>
    </citation>
    <scope>NUCLEOTIDE SEQUENCE [LARGE SCALE GENOMIC DNA]</scope>
    <source>
        <strain evidence="9 10">NCTC11429</strain>
    </source>
</reference>
<dbReference type="AlphaFoldDB" id="A0A4U9W1Y8"/>
<dbReference type="CDD" id="cd07503">
    <property type="entry name" value="HAD_HisB-N"/>
    <property type="match status" value="1"/>
</dbReference>
<keyword evidence="11" id="KW-1185">Reference proteome</keyword>
<dbReference type="Proteomes" id="UP000308196">
    <property type="component" value="Chromosome"/>
</dbReference>
<evidence type="ECO:0000256" key="4">
    <source>
        <dbReference type="ARBA" id="ARBA00022723"/>
    </source>
</evidence>
<accession>A0A4U9W1Y8</accession>
<name>A0A4U9W1Y8_9SPHI</name>
<dbReference type="RefSeq" id="WP_028070262.1">
    <property type="nucleotide sequence ID" value="NZ_CP141191.1"/>
</dbReference>
<dbReference type="SUPFAM" id="SSF56784">
    <property type="entry name" value="HAD-like"/>
    <property type="match status" value="1"/>
</dbReference>
<dbReference type="InterPro" id="IPR006543">
    <property type="entry name" value="Histidinol-phos"/>
</dbReference>
<dbReference type="GO" id="GO:0016791">
    <property type="term" value="F:phosphatase activity"/>
    <property type="evidence" value="ECO:0007669"/>
    <property type="project" value="InterPro"/>
</dbReference>
<dbReference type="EMBL" id="LR590484">
    <property type="protein sequence ID" value="VTR52274.1"/>
    <property type="molecule type" value="Genomic_DNA"/>
</dbReference>
<dbReference type="GO" id="GO:0005737">
    <property type="term" value="C:cytoplasm"/>
    <property type="evidence" value="ECO:0007669"/>
    <property type="project" value="UniProtKB-SubCell"/>
</dbReference>
<dbReference type="PANTHER" id="PTHR42891">
    <property type="entry name" value="D-GLYCERO-BETA-D-MANNO-HEPTOSE-1,7-BISPHOSPHATE 7-PHOSPHATASE"/>
    <property type="match status" value="1"/>
</dbReference>
<dbReference type="EMBL" id="JBEOQB010000008">
    <property type="protein sequence ID" value="MEZ0454609.1"/>
    <property type="molecule type" value="Genomic_DNA"/>
</dbReference>
<dbReference type="GO" id="GO:0046872">
    <property type="term" value="F:metal ion binding"/>
    <property type="evidence" value="ECO:0007669"/>
    <property type="project" value="UniProtKB-KW"/>
</dbReference>
<dbReference type="InterPro" id="IPR004446">
    <property type="entry name" value="Heptose_bisP_phosphatase"/>
</dbReference>
<dbReference type="GeneID" id="78465125"/>
<evidence type="ECO:0000256" key="5">
    <source>
        <dbReference type="ARBA" id="ARBA00022801"/>
    </source>
</evidence>
<organism evidence="9 10">
    <name type="scientific">Sphingobacterium thalpophilum</name>
    <dbReference type="NCBI Taxonomy" id="259"/>
    <lineage>
        <taxon>Bacteria</taxon>
        <taxon>Pseudomonadati</taxon>
        <taxon>Bacteroidota</taxon>
        <taxon>Sphingobacteriia</taxon>
        <taxon>Sphingobacteriales</taxon>
        <taxon>Sphingobacteriaceae</taxon>
        <taxon>Sphingobacterium</taxon>
    </lineage>
</organism>